<dbReference type="AlphaFoldDB" id="A0A1I3UHI4"/>
<dbReference type="Pfam" id="PF09997">
    <property type="entry name" value="DUF2238"/>
    <property type="match status" value="1"/>
</dbReference>
<evidence type="ECO:0000313" key="2">
    <source>
        <dbReference type="EMBL" id="SFJ82520.1"/>
    </source>
</evidence>
<keyword evidence="1" id="KW-1133">Transmembrane helix</keyword>
<dbReference type="InterPro" id="IPR014509">
    <property type="entry name" value="YjdF-like"/>
</dbReference>
<keyword evidence="1" id="KW-0812">Transmembrane</keyword>
<evidence type="ECO:0000313" key="3">
    <source>
        <dbReference type="Proteomes" id="UP000183299"/>
    </source>
</evidence>
<feature type="transmembrane region" description="Helical" evidence="1">
    <location>
        <begin position="34"/>
        <end position="52"/>
    </location>
</feature>
<feature type="transmembrane region" description="Helical" evidence="1">
    <location>
        <begin position="108"/>
        <end position="125"/>
    </location>
</feature>
<gene>
    <name evidence="2" type="ORF">SAMN04488138_11198</name>
</gene>
<name>A0A1I3UHI4_9RHOB</name>
<feature type="transmembrane region" description="Helical" evidence="1">
    <location>
        <begin position="12"/>
        <end position="28"/>
    </location>
</feature>
<organism evidence="2 3">
    <name type="scientific">Celeribacter halophilus</name>
    <dbReference type="NCBI Taxonomy" id="576117"/>
    <lineage>
        <taxon>Bacteria</taxon>
        <taxon>Pseudomonadati</taxon>
        <taxon>Pseudomonadota</taxon>
        <taxon>Alphaproteobacteria</taxon>
        <taxon>Rhodobacterales</taxon>
        <taxon>Roseobacteraceae</taxon>
        <taxon>Celeribacter</taxon>
    </lineage>
</organism>
<keyword evidence="3" id="KW-1185">Reference proteome</keyword>
<proteinExistence type="predicted"/>
<feature type="transmembrane region" description="Helical" evidence="1">
    <location>
        <begin position="137"/>
        <end position="164"/>
    </location>
</feature>
<feature type="transmembrane region" description="Helical" evidence="1">
    <location>
        <begin position="170"/>
        <end position="192"/>
    </location>
</feature>
<evidence type="ECO:0000256" key="1">
    <source>
        <dbReference type="SAM" id="Phobius"/>
    </source>
</evidence>
<dbReference type="EMBL" id="FORY01000011">
    <property type="protein sequence ID" value="SFJ82520.1"/>
    <property type="molecule type" value="Genomic_DNA"/>
</dbReference>
<sequence length="200" mass="21879">MSRITPAEQRVGLFTAAYVIGFALWFFAIGNFEFIFYVVTLLVLVGLIAISLRKADYPPRLLWALSLWGLMHMAGGGVPVNGSVLYTLQLVPILSDGEMSLLKYDQVVHFYGFGVSAWLLWHIMTHSFPVLKGTKTAFVLPVLGAMGLGALNEIIEFTAVLMLPDTNVGGYINTGLDLVFNAAGALCAMWIVTSREKETS</sequence>
<dbReference type="Proteomes" id="UP000183299">
    <property type="component" value="Unassembled WGS sequence"/>
</dbReference>
<protein>
    <submittedName>
        <fullName evidence="2">Predicted membrane protein</fullName>
    </submittedName>
</protein>
<accession>A0A1I3UHI4</accession>
<dbReference type="STRING" id="576117.SAMN04488138_11198"/>
<keyword evidence="1" id="KW-0472">Membrane</keyword>
<feature type="transmembrane region" description="Helical" evidence="1">
    <location>
        <begin position="61"/>
        <end position="88"/>
    </location>
</feature>
<reference evidence="2 3" key="1">
    <citation type="submission" date="2016-10" db="EMBL/GenBank/DDBJ databases">
        <authorList>
            <person name="de Groot N.N."/>
        </authorList>
    </citation>
    <scope>NUCLEOTIDE SEQUENCE [LARGE SCALE GENOMIC DNA]</scope>
    <source>
        <strain evidence="2 3">CGMCC 1.8891</strain>
    </source>
</reference>